<evidence type="ECO:0000256" key="1">
    <source>
        <dbReference type="SAM" id="MobiDB-lite"/>
    </source>
</evidence>
<gene>
    <name evidence="2" type="ORF">D8674_017329</name>
</gene>
<dbReference type="Proteomes" id="UP000327157">
    <property type="component" value="Chromosome 16"/>
</dbReference>
<protein>
    <recommendedName>
        <fullName evidence="4">TMV resistance protein N-like</fullName>
    </recommendedName>
</protein>
<evidence type="ECO:0000313" key="2">
    <source>
        <dbReference type="EMBL" id="KAB2625669.1"/>
    </source>
</evidence>
<organism evidence="2 3">
    <name type="scientific">Pyrus ussuriensis x Pyrus communis</name>
    <dbReference type="NCBI Taxonomy" id="2448454"/>
    <lineage>
        <taxon>Eukaryota</taxon>
        <taxon>Viridiplantae</taxon>
        <taxon>Streptophyta</taxon>
        <taxon>Embryophyta</taxon>
        <taxon>Tracheophyta</taxon>
        <taxon>Spermatophyta</taxon>
        <taxon>Magnoliopsida</taxon>
        <taxon>eudicotyledons</taxon>
        <taxon>Gunneridae</taxon>
        <taxon>Pentapetalae</taxon>
        <taxon>rosids</taxon>
        <taxon>fabids</taxon>
        <taxon>Rosales</taxon>
        <taxon>Rosaceae</taxon>
        <taxon>Amygdaloideae</taxon>
        <taxon>Maleae</taxon>
        <taxon>Pyrus</taxon>
    </lineage>
</organism>
<dbReference type="AlphaFoldDB" id="A0A5N5HCE4"/>
<proteinExistence type="predicted"/>
<feature type="region of interest" description="Disordered" evidence="1">
    <location>
        <begin position="59"/>
        <end position="100"/>
    </location>
</feature>
<reference evidence="3" key="2">
    <citation type="submission" date="2019-10" db="EMBL/GenBank/DDBJ databases">
        <title>A de novo genome assembly of a pear dwarfing rootstock.</title>
        <authorList>
            <person name="Wang F."/>
            <person name="Wang J."/>
            <person name="Li S."/>
            <person name="Zhang Y."/>
            <person name="Fang M."/>
            <person name="Ma L."/>
            <person name="Zhao Y."/>
            <person name="Jiang S."/>
        </authorList>
    </citation>
    <scope>NUCLEOTIDE SEQUENCE [LARGE SCALE GENOMIC DNA]</scope>
</reference>
<evidence type="ECO:0008006" key="4">
    <source>
        <dbReference type="Google" id="ProtNLM"/>
    </source>
</evidence>
<reference evidence="2 3" key="3">
    <citation type="submission" date="2019-11" db="EMBL/GenBank/DDBJ databases">
        <title>A de novo genome assembly of a pear dwarfing rootstock.</title>
        <authorList>
            <person name="Wang F."/>
            <person name="Wang J."/>
            <person name="Li S."/>
            <person name="Zhang Y."/>
            <person name="Fang M."/>
            <person name="Ma L."/>
            <person name="Zhao Y."/>
            <person name="Jiang S."/>
        </authorList>
    </citation>
    <scope>NUCLEOTIDE SEQUENCE [LARGE SCALE GENOMIC DNA]</scope>
    <source>
        <strain evidence="2">S2</strain>
        <tissue evidence="2">Leaf</tissue>
    </source>
</reference>
<accession>A0A5N5HCE4</accession>
<comment type="caution">
    <text evidence="2">The sequence shown here is derived from an EMBL/GenBank/DDBJ whole genome shotgun (WGS) entry which is preliminary data.</text>
</comment>
<dbReference type="EMBL" id="SMOL01000160">
    <property type="protein sequence ID" value="KAB2625669.1"/>
    <property type="molecule type" value="Genomic_DNA"/>
</dbReference>
<evidence type="ECO:0000313" key="3">
    <source>
        <dbReference type="Proteomes" id="UP000327157"/>
    </source>
</evidence>
<sequence>MFNPPSPTADPVARKETGFSHVLEDAGNIFEMFSESETELGPEVETRASRRVMYAVVESFDSNPEGRSQARLDPPTLRATPAKKNQLDSTPKEMNAGVEGQQSDNEVIYKILEELKASSEGSGKSSQSVIGALRIPIPRPRKVATAEFSPSVPAEVANIAAASSGTSVMPHPVASRPAMASLPKLRMDANGFFYPFSLKALQDAEKAFTELYQAQQMTKVHYESFISFYENRRDLRDRHLKVERQANKVRCYKGKHIRTSTTLQQLVEEGSTMDDRIMVVAAEIQKLEEQLYALKVEQMTLPSNYVRRSRR</sequence>
<keyword evidence="3" id="KW-1185">Reference proteome</keyword>
<reference evidence="2 3" key="1">
    <citation type="submission" date="2019-09" db="EMBL/GenBank/DDBJ databases">
        <authorList>
            <person name="Ou C."/>
        </authorList>
    </citation>
    <scope>NUCLEOTIDE SEQUENCE [LARGE SCALE GENOMIC DNA]</scope>
    <source>
        <strain evidence="2">S2</strain>
        <tissue evidence="2">Leaf</tissue>
    </source>
</reference>
<name>A0A5N5HCE4_9ROSA</name>